<dbReference type="CDD" id="cd02440">
    <property type="entry name" value="AdoMet_MTases"/>
    <property type="match status" value="1"/>
</dbReference>
<dbReference type="AlphaFoldDB" id="A0A5C4V5W0"/>
<gene>
    <name evidence="1" type="ORF">FH608_046485</name>
</gene>
<dbReference type="SUPFAM" id="SSF53335">
    <property type="entry name" value="S-adenosyl-L-methionine-dependent methyltransferases"/>
    <property type="match status" value="1"/>
</dbReference>
<dbReference type="GO" id="GO:0008168">
    <property type="term" value="F:methyltransferase activity"/>
    <property type="evidence" value="ECO:0007669"/>
    <property type="project" value="InterPro"/>
</dbReference>
<dbReference type="PROSITE" id="PS00092">
    <property type="entry name" value="N6_MTASE"/>
    <property type="match status" value="1"/>
</dbReference>
<organism evidence="1 2">
    <name type="scientific">Nonomuraea phyllanthi</name>
    <dbReference type="NCBI Taxonomy" id="2219224"/>
    <lineage>
        <taxon>Bacteria</taxon>
        <taxon>Bacillati</taxon>
        <taxon>Actinomycetota</taxon>
        <taxon>Actinomycetes</taxon>
        <taxon>Streptosporangiales</taxon>
        <taxon>Streptosporangiaceae</taxon>
        <taxon>Nonomuraea</taxon>
    </lineage>
</organism>
<comment type="caution">
    <text evidence="1">The sequence shown here is derived from an EMBL/GenBank/DDBJ whole genome shotgun (WGS) entry which is preliminary data.</text>
</comment>
<dbReference type="Proteomes" id="UP000312512">
    <property type="component" value="Unassembled WGS sequence"/>
</dbReference>
<reference evidence="1 2" key="1">
    <citation type="submission" date="2019-10" db="EMBL/GenBank/DDBJ databases">
        <title>Nonomuraea sp. nov., isolated from Phyllanthus amarus.</title>
        <authorList>
            <person name="Klykleung N."/>
            <person name="Tanasupawat S."/>
        </authorList>
    </citation>
    <scope>NUCLEOTIDE SEQUENCE [LARGE SCALE GENOMIC DNA]</scope>
    <source>
        <strain evidence="1 2">PA1-10</strain>
    </source>
</reference>
<dbReference type="Gene3D" id="3.40.50.150">
    <property type="entry name" value="Vaccinia Virus protein VP39"/>
    <property type="match status" value="1"/>
</dbReference>
<keyword evidence="2" id="KW-1185">Reference proteome</keyword>
<dbReference type="GO" id="GO:0032259">
    <property type="term" value="P:methylation"/>
    <property type="evidence" value="ECO:0007669"/>
    <property type="project" value="InterPro"/>
</dbReference>
<evidence type="ECO:0000313" key="1">
    <source>
        <dbReference type="EMBL" id="KAB8186941.1"/>
    </source>
</evidence>
<dbReference type="InterPro" id="IPR029063">
    <property type="entry name" value="SAM-dependent_MTases_sf"/>
</dbReference>
<name>A0A5C4V5W0_9ACTN</name>
<evidence type="ECO:0000313" key="2">
    <source>
        <dbReference type="Proteomes" id="UP000312512"/>
    </source>
</evidence>
<dbReference type="OrthoDB" id="270332at2"/>
<dbReference type="GO" id="GO:0003676">
    <property type="term" value="F:nucleic acid binding"/>
    <property type="evidence" value="ECO:0007669"/>
    <property type="project" value="InterPro"/>
</dbReference>
<proteinExistence type="predicted"/>
<accession>A0A5C4V5W0</accession>
<dbReference type="RefSeq" id="WP_139637605.1">
    <property type="nucleotide sequence ID" value="NZ_VDLX02000028.1"/>
</dbReference>
<protein>
    <recommendedName>
        <fullName evidence="3">Methyltransferase</fullName>
    </recommendedName>
</protein>
<dbReference type="EMBL" id="VDLX02000028">
    <property type="protein sequence ID" value="KAB8186941.1"/>
    <property type="molecule type" value="Genomic_DNA"/>
</dbReference>
<dbReference type="InterPro" id="IPR002052">
    <property type="entry name" value="DNA_methylase_N6_adenine_CS"/>
</dbReference>
<evidence type="ECO:0008006" key="3">
    <source>
        <dbReference type="Google" id="ProtNLM"/>
    </source>
</evidence>
<sequence length="218" mass="23930">MNVSASDREMSFWPTPAEVADDLVYWLMEPWHALGDGVRVLEPSAGEGHLVRAIRERLPEAHITAVEPSETRAAALRATPGIEVVQTTLESYLADVTRQATNGPWQPFHLVIMNPPFTLPDRREAWAEHVLACYYHPHLLAPYGVIGAVVPRIVMTGRSKLVQKVRGLLDECGRARACERGAFSDMGAKVSTALIWTQKPYGEAESSGQLDLFSGAAS</sequence>